<evidence type="ECO:0000256" key="5">
    <source>
        <dbReference type="ARBA" id="ARBA00022490"/>
    </source>
</evidence>
<dbReference type="GO" id="GO:0006605">
    <property type="term" value="P:protein targeting"/>
    <property type="evidence" value="ECO:0007669"/>
    <property type="project" value="UniProtKB-UniRule"/>
</dbReference>
<dbReference type="InterPro" id="IPR000185">
    <property type="entry name" value="SecA"/>
</dbReference>
<evidence type="ECO:0000256" key="9">
    <source>
        <dbReference type="ARBA" id="ARBA00022833"/>
    </source>
</evidence>
<feature type="domain" description="Helicase ATP-binding" evidence="20">
    <location>
        <begin position="91"/>
        <end position="249"/>
    </location>
</feature>
<dbReference type="PANTHER" id="PTHR30612:SF0">
    <property type="entry name" value="CHLOROPLAST PROTEIN-TRANSPORTING ATPASE"/>
    <property type="match status" value="1"/>
</dbReference>
<dbReference type="NCBIfam" id="NF006630">
    <property type="entry name" value="PRK09200.1"/>
    <property type="match status" value="1"/>
</dbReference>
<reference evidence="23 24" key="1">
    <citation type="journal article" date="2015" name="Genome Announc.">
        <title>Genome Sequence of 'Candidatus Thioglobus autotrophica' Strain EF1, a Chemoautotroph from the SUP05 Clade of Marine Gammaproteobacteria.</title>
        <authorList>
            <person name="Shah V."/>
            <person name="Morris R.M."/>
        </authorList>
    </citation>
    <scope>NUCLEOTIDE SEQUENCE [LARGE SCALE GENOMIC DNA]</scope>
    <source>
        <strain evidence="23 24">EF1</strain>
    </source>
</reference>
<feature type="compositionally biased region" description="Basic and acidic residues" evidence="19">
    <location>
        <begin position="843"/>
        <end position="859"/>
    </location>
</feature>
<dbReference type="Pfam" id="PF07517">
    <property type="entry name" value="SecA_DEAD"/>
    <property type="match status" value="1"/>
</dbReference>
<dbReference type="Gene3D" id="3.40.50.300">
    <property type="entry name" value="P-loop containing nucleotide triphosphate hydrolases"/>
    <property type="match status" value="2"/>
</dbReference>
<dbReference type="CDD" id="cd18803">
    <property type="entry name" value="SF2_C_secA"/>
    <property type="match status" value="1"/>
</dbReference>
<feature type="domain" description="SecA family profile" evidence="22">
    <location>
        <begin position="5"/>
        <end position="614"/>
    </location>
</feature>
<feature type="binding site" evidence="16">
    <location>
        <position position="517"/>
    </location>
    <ligand>
        <name>ATP</name>
        <dbReference type="ChEBI" id="CHEBI:30616"/>
    </ligand>
</feature>
<dbReference type="PATRIC" id="fig|1705394.5.peg.818"/>
<dbReference type="PROSITE" id="PS51194">
    <property type="entry name" value="HELICASE_CTER"/>
    <property type="match status" value="1"/>
</dbReference>
<evidence type="ECO:0000256" key="19">
    <source>
        <dbReference type="SAM" id="MobiDB-lite"/>
    </source>
</evidence>
<dbReference type="SMART" id="SM00957">
    <property type="entry name" value="SecA_DEAD"/>
    <property type="match status" value="1"/>
</dbReference>
<gene>
    <name evidence="16 23" type="primary">secA</name>
    <name evidence="23" type="ORF">SP60_04085</name>
</gene>
<evidence type="ECO:0000259" key="22">
    <source>
        <dbReference type="PROSITE" id="PS51196"/>
    </source>
</evidence>
<evidence type="ECO:0000259" key="21">
    <source>
        <dbReference type="PROSITE" id="PS51194"/>
    </source>
</evidence>
<dbReference type="FunFam" id="3.90.1440.10:FF:000001">
    <property type="entry name" value="Preprotein translocase subunit SecA"/>
    <property type="match status" value="1"/>
</dbReference>
<evidence type="ECO:0000256" key="16">
    <source>
        <dbReference type="HAMAP-Rule" id="MF_01382"/>
    </source>
</evidence>
<dbReference type="PROSITE" id="PS51196">
    <property type="entry name" value="SECA_MOTOR_DEAD"/>
    <property type="match status" value="1"/>
</dbReference>
<evidence type="ECO:0000256" key="6">
    <source>
        <dbReference type="ARBA" id="ARBA00022519"/>
    </source>
</evidence>
<dbReference type="FunFam" id="3.40.50.300:FF:000113">
    <property type="entry name" value="Preprotein translocase subunit SecA"/>
    <property type="match status" value="1"/>
</dbReference>
<dbReference type="InterPro" id="IPR014001">
    <property type="entry name" value="Helicase_ATP-bd"/>
</dbReference>
<comment type="similarity">
    <text evidence="2 16 17">Belongs to the SecA family.</text>
</comment>
<keyword evidence="24" id="KW-1185">Reference proteome</keyword>
<keyword evidence="8 16" id="KW-0547">Nucleotide-binding</keyword>
<evidence type="ECO:0000313" key="23">
    <source>
        <dbReference type="EMBL" id="ALE52466.1"/>
    </source>
</evidence>
<evidence type="ECO:0000256" key="7">
    <source>
        <dbReference type="ARBA" id="ARBA00022723"/>
    </source>
</evidence>
<evidence type="ECO:0000256" key="11">
    <source>
        <dbReference type="ARBA" id="ARBA00022927"/>
    </source>
</evidence>
<dbReference type="NCBIfam" id="NF009538">
    <property type="entry name" value="PRK12904.1"/>
    <property type="match status" value="1"/>
</dbReference>
<dbReference type="GO" id="GO:0005524">
    <property type="term" value="F:ATP binding"/>
    <property type="evidence" value="ECO:0007669"/>
    <property type="project" value="UniProtKB-UniRule"/>
</dbReference>
<feature type="binding site" evidence="16">
    <location>
        <begin position="107"/>
        <end position="111"/>
    </location>
    <ligand>
        <name>ATP</name>
        <dbReference type="ChEBI" id="CHEBI:30616"/>
    </ligand>
</feature>
<dbReference type="FunFam" id="1.10.3060.10:FF:000003">
    <property type="entry name" value="Protein translocase subunit SecA"/>
    <property type="match status" value="1"/>
</dbReference>
<dbReference type="STRING" id="1705394.SP60_04085"/>
<keyword evidence="6" id="KW-0997">Cell inner membrane</keyword>
<feature type="coiled-coil region" evidence="18">
    <location>
        <begin position="23"/>
        <end position="50"/>
    </location>
</feature>
<name>A0A0M5LEJ6_9GAMM</name>
<dbReference type="FunFam" id="3.40.50.300:FF:000334">
    <property type="entry name" value="Protein translocase subunit SecA"/>
    <property type="match status" value="1"/>
</dbReference>
<dbReference type="InterPro" id="IPR011116">
    <property type="entry name" value="SecA_Wing/Scaffold"/>
</dbReference>
<dbReference type="GO" id="GO:0043952">
    <property type="term" value="P:protein transport by the Sec complex"/>
    <property type="evidence" value="ECO:0007669"/>
    <property type="project" value="UniProtKB-ARBA"/>
</dbReference>
<dbReference type="SMART" id="SM00958">
    <property type="entry name" value="SecA_PP_bind"/>
    <property type="match status" value="1"/>
</dbReference>
<dbReference type="NCBIfam" id="TIGR00963">
    <property type="entry name" value="secA"/>
    <property type="match status" value="1"/>
</dbReference>
<keyword evidence="10 16" id="KW-0067">ATP-binding</keyword>
<keyword evidence="3 16" id="KW-0813">Transport</keyword>
<keyword evidence="11 16" id="KW-0653">Protein transport</keyword>
<dbReference type="GO" id="GO:0046872">
    <property type="term" value="F:metal ion binding"/>
    <property type="evidence" value="ECO:0007669"/>
    <property type="project" value="UniProtKB-KW"/>
</dbReference>
<comment type="cofactor">
    <cofactor evidence="1">
        <name>Zn(2+)</name>
        <dbReference type="ChEBI" id="CHEBI:29105"/>
    </cofactor>
</comment>
<dbReference type="GO" id="GO:0005886">
    <property type="term" value="C:plasma membrane"/>
    <property type="evidence" value="ECO:0007669"/>
    <property type="project" value="UniProtKB-SubCell"/>
</dbReference>
<dbReference type="GO" id="GO:0031522">
    <property type="term" value="C:cell envelope Sec protein transport complex"/>
    <property type="evidence" value="ECO:0007669"/>
    <property type="project" value="TreeGrafter"/>
</dbReference>
<dbReference type="InterPro" id="IPR011115">
    <property type="entry name" value="SecA_DEAD"/>
</dbReference>
<keyword evidence="5 16" id="KW-0963">Cytoplasm</keyword>
<dbReference type="Proteomes" id="UP000058020">
    <property type="component" value="Chromosome"/>
</dbReference>
<dbReference type="OrthoDB" id="9805579at2"/>
<comment type="catalytic activity">
    <reaction evidence="16">
        <text>ATP + H2O + cellular proteinSide 1 = ADP + phosphate + cellular proteinSide 2.</text>
        <dbReference type="EC" id="7.4.2.8"/>
    </reaction>
</comment>
<evidence type="ECO:0000256" key="12">
    <source>
        <dbReference type="ARBA" id="ARBA00022967"/>
    </source>
</evidence>
<dbReference type="PROSITE" id="PS01312">
    <property type="entry name" value="SECA"/>
    <property type="match status" value="1"/>
</dbReference>
<feature type="region of interest" description="Disordered" evidence="19">
    <location>
        <begin position="834"/>
        <end position="892"/>
    </location>
</feature>
<dbReference type="HAMAP" id="MF_01382">
    <property type="entry name" value="SecA"/>
    <property type="match status" value="1"/>
</dbReference>
<accession>A0A0M5LEJ6</accession>
<keyword evidence="9" id="KW-0862">Zinc</keyword>
<evidence type="ECO:0000256" key="18">
    <source>
        <dbReference type="SAM" id="Coils"/>
    </source>
</evidence>
<proteinExistence type="inferred from homology"/>
<dbReference type="InterPro" id="IPR014018">
    <property type="entry name" value="SecA_motor_DEAD"/>
</dbReference>
<dbReference type="Pfam" id="PF02810">
    <property type="entry name" value="SEC-C"/>
    <property type="match status" value="1"/>
</dbReference>
<evidence type="ECO:0000256" key="15">
    <source>
        <dbReference type="ARBA" id="ARBA00059440"/>
    </source>
</evidence>
<evidence type="ECO:0000313" key="24">
    <source>
        <dbReference type="Proteomes" id="UP000058020"/>
    </source>
</evidence>
<evidence type="ECO:0000256" key="8">
    <source>
        <dbReference type="ARBA" id="ARBA00022741"/>
    </source>
</evidence>
<keyword evidence="14 16" id="KW-0472">Membrane</keyword>
<comment type="function">
    <text evidence="15">Part of the Sec protein translocase complex. Interacts with the SecYEG preprotein conducting channel. Has a central role in coupling the hydrolysis of ATP to the transfer of proteins into and across the cell membrane, serving as an ATP-driven molecular motor driving the stepwise translocation of polypeptide chains across the membrane.</text>
</comment>
<dbReference type="EC" id="7.4.2.8" evidence="16"/>
<dbReference type="SUPFAM" id="SSF81886">
    <property type="entry name" value="Helical scaffold and wing domains of SecA"/>
    <property type="match status" value="1"/>
</dbReference>
<comment type="function">
    <text evidence="16">Part of the Sec protein translocase complex. Interacts with the SecYEG preprotein conducting channel. Has a central role in coupling the hydrolysis of ATP to the transfer of proteins into and across the cell membrane, serving both as a receptor for the preprotein-SecB complex and as an ATP-driven molecular motor driving the stepwise translocation of polypeptide chains across the membrane.</text>
</comment>
<evidence type="ECO:0000259" key="20">
    <source>
        <dbReference type="PROSITE" id="PS51192"/>
    </source>
</evidence>
<protein>
    <recommendedName>
        <fullName evidence="16 17">Protein translocase subunit SecA</fullName>
        <ecNumber evidence="16">7.4.2.8</ecNumber>
    </recommendedName>
</protein>
<evidence type="ECO:0000256" key="10">
    <source>
        <dbReference type="ARBA" id="ARBA00022840"/>
    </source>
</evidence>
<dbReference type="InterPro" id="IPR027417">
    <property type="entry name" value="P-loop_NTPase"/>
</dbReference>
<dbReference type="GO" id="GO:0008564">
    <property type="term" value="F:protein-exporting ATPase activity"/>
    <property type="evidence" value="ECO:0007669"/>
    <property type="project" value="UniProtKB-EC"/>
</dbReference>
<evidence type="ECO:0000256" key="14">
    <source>
        <dbReference type="ARBA" id="ARBA00023136"/>
    </source>
</evidence>
<evidence type="ECO:0000256" key="3">
    <source>
        <dbReference type="ARBA" id="ARBA00022448"/>
    </source>
</evidence>
<dbReference type="Gene3D" id="1.10.3060.10">
    <property type="entry name" value="Helical scaffold and wing domains of SecA"/>
    <property type="match status" value="1"/>
</dbReference>
<feature type="domain" description="Helicase C-terminal" evidence="21">
    <location>
        <begin position="428"/>
        <end position="630"/>
    </location>
</feature>
<evidence type="ECO:0000256" key="4">
    <source>
        <dbReference type="ARBA" id="ARBA00022475"/>
    </source>
</evidence>
<dbReference type="PROSITE" id="PS51192">
    <property type="entry name" value="HELICASE_ATP_BIND_1"/>
    <property type="match status" value="1"/>
</dbReference>
<dbReference type="InterPro" id="IPR036266">
    <property type="entry name" value="SecA_Wing/Scaffold_sf"/>
</dbReference>
<keyword evidence="18" id="KW-0175">Coiled coil</keyword>
<keyword evidence="7" id="KW-0479">Metal-binding</keyword>
<dbReference type="InterPro" id="IPR020937">
    <property type="entry name" value="SecA_CS"/>
</dbReference>
<dbReference type="GO" id="GO:0005829">
    <property type="term" value="C:cytosol"/>
    <property type="evidence" value="ECO:0007669"/>
    <property type="project" value="TreeGrafter"/>
</dbReference>
<organism evidence="23 24">
    <name type="scientific">Candidatus Thioglobus autotrophicus</name>
    <dbReference type="NCBI Taxonomy" id="1705394"/>
    <lineage>
        <taxon>Bacteria</taxon>
        <taxon>Pseudomonadati</taxon>
        <taxon>Pseudomonadota</taxon>
        <taxon>Gammaproteobacteria</taxon>
        <taxon>Candidatus Pseudothioglobaceae</taxon>
        <taxon>Candidatus Thioglobus</taxon>
    </lineage>
</organism>
<keyword evidence="13 16" id="KW-0811">Translocation</keyword>
<evidence type="ECO:0000256" key="2">
    <source>
        <dbReference type="ARBA" id="ARBA00007650"/>
    </source>
</evidence>
<sequence>MSIINKILSKIVGSRNDRLVKQLSKTVASINALETDMQALSDEQLRAKTQEFKERYSNKTSLDDLLIEAFAVMREASTRVLGLRHHDVQLIGGMVLNDGNIAEMGTGEGKTLVATLPAYLNALSDKGVHVVTVNDYLAERDAQWMGKVLEFLGLSVGIIASNRSPEEKQAAYACDVVYATNNELGFDYLRDNMAFTTDQKVQRALNFAIVDEVDSILIDEARTPLIISGPAADYAEVYKAINHMIPNFTKQVESGEGKEIIVEVAGDYTVDEKHKQVFLTDDGHSKAEDLLIDAGALAAGASLYDASNILLMQHINSALRAHILFQKDDHYIVDGDEIVIVDEFTGRTMPGRRWSEGLHQAIEAKENVSIKKENQTLASITFQNYFRLYGKLSGMTGTADTEAVEFQDIYGLETVVIPPNEISQRNDRTDQIYLTLEEKLEAIANDVGSCQKTGQPVLVGTSSIENSEAISALLTNKKIKHEVLNAKQHEREAIIIANAGAVGAVTIATNMAGRGTDIVLGGKLPDDATEQQKQDWHGENSKVIAAGGLHIVGTERNESRRVDNQLRGRSGRQGDVGSTRFYLSLEDNLMRIFASEKMATMMQRLGMEKGEAIEHKMVNRAIENAQRKVEGMNYDARKNLLEYDDVANDQRKVIYTLRDELMDTDDVQNRFISIRKSVISALFSGYITSEQAEEDWDVEGLHNALKSDYKADFPLQQWLDEGVDVDELESRIIEGLSAICDYKEEMVGGESMRGFEKAVMLQTLDHYWKEHLAAMDYLRQSVNLRGYAQKNPTQEYKRESFAMFTELLDTIDIEVVKSLSSVTINENTDAADVEQQDNQAAEAQHEELGTTGVDDHEVAAVEQQTYQREDDKVGRNDPCPCGSGKKYKNCHG</sequence>
<dbReference type="PANTHER" id="PTHR30612">
    <property type="entry name" value="SECA INNER MEMBRANE COMPONENT OF SEC PROTEIN SECRETION SYSTEM"/>
    <property type="match status" value="1"/>
</dbReference>
<dbReference type="InterPro" id="IPR001650">
    <property type="entry name" value="Helicase_C-like"/>
</dbReference>
<feature type="binding site" evidence="16">
    <location>
        <position position="89"/>
    </location>
    <ligand>
        <name>ATP</name>
        <dbReference type="ChEBI" id="CHEBI:30616"/>
    </ligand>
</feature>
<dbReference type="InterPro" id="IPR004027">
    <property type="entry name" value="SEC_C_motif"/>
</dbReference>
<dbReference type="Pfam" id="PF01043">
    <property type="entry name" value="SecA_PP_bind"/>
    <property type="match status" value="1"/>
</dbReference>
<dbReference type="RefSeq" id="WP_053951416.1">
    <property type="nucleotide sequence ID" value="NZ_CP010552.1"/>
</dbReference>
<comment type="subunit">
    <text evidence="16">Monomer and homodimer. Part of the essential Sec protein translocation apparatus which comprises SecA, SecYEG and auxiliary proteins SecDF-YajC and YidC.</text>
</comment>
<dbReference type="PRINTS" id="PR00906">
    <property type="entry name" value="SECA"/>
</dbReference>
<dbReference type="GO" id="GO:0065002">
    <property type="term" value="P:intracellular protein transmembrane transport"/>
    <property type="evidence" value="ECO:0007669"/>
    <property type="project" value="UniProtKB-UniRule"/>
</dbReference>
<evidence type="ECO:0000256" key="1">
    <source>
        <dbReference type="ARBA" id="ARBA00001947"/>
    </source>
</evidence>
<keyword evidence="4 16" id="KW-1003">Cell membrane</keyword>
<dbReference type="KEGG" id="tho:SP60_04085"/>
<dbReference type="AlphaFoldDB" id="A0A0M5LEJ6"/>
<dbReference type="SUPFAM" id="SSF52540">
    <property type="entry name" value="P-loop containing nucleoside triphosphate hydrolases"/>
    <property type="match status" value="2"/>
</dbReference>
<keyword evidence="12 16" id="KW-1278">Translocase</keyword>
<dbReference type="EMBL" id="CP010552">
    <property type="protein sequence ID" value="ALE52466.1"/>
    <property type="molecule type" value="Genomic_DNA"/>
</dbReference>
<dbReference type="InterPro" id="IPR044722">
    <property type="entry name" value="SecA_SF2_C"/>
</dbReference>
<dbReference type="Pfam" id="PF07516">
    <property type="entry name" value="SecA_SW"/>
    <property type="match status" value="1"/>
</dbReference>
<dbReference type="SUPFAM" id="SSF81767">
    <property type="entry name" value="Pre-protein crosslinking domain of SecA"/>
    <property type="match status" value="1"/>
</dbReference>
<dbReference type="GO" id="GO:0017038">
    <property type="term" value="P:protein import"/>
    <property type="evidence" value="ECO:0007669"/>
    <property type="project" value="InterPro"/>
</dbReference>
<evidence type="ECO:0000256" key="13">
    <source>
        <dbReference type="ARBA" id="ARBA00023010"/>
    </source>
</evidence>
<dbReference type="InterPro" id="IPR011130">
    <property type="entry name" value="SecA_preprotein_X-link_dom"/>
</dbReference>
<dbReference type="CDD" id="cd17928">
    <property type="entry name" value="DEXDc_SecA"/>
    <property type="match status" value="1"/>
</dbReference>
<dbReference type="InterPro" id="IPR036670">
    <property type="entry name" value="SecA_X-link_sf"/>
</dbReference>
<dbReference type="Gene3D" id="3.90.1440.10">
    <property type="entry name" value="SecA, preprotein cross-linking domain"/>
    <property type="match status" value="1"/>
</dbReference>
<comment type="subcellular location">
    <subcellularLocation>
        <location evidence="16">Cell membrane</location>
        <topology evidence="16">Peripheral membrane protein</topology>
        <orientation evidence="16">Cytoplasmic side</orientation>
    </subcellularLocation>
    <subcellularLocation>
        <location evidence="16">Cytoplasm</location>
    </subcellularLocation>
    <text evidence="16">Distribution is 50-50.</text>
</comment>
<evidence type="ECO:0000256" key="17">
    <source>
        <dbReference type="RuleBase" id="RU003874"/>
    </source>
</evidence>
<dbReference type="Pfam" id="PF21090">
    <property type="entry name" value="P-loop_SecA"/>
    <property type="match status" value="1"/>
</dbReference>